<dbReference type="InterPro" id="IPR007527">
    <property type="entry name" value="Znf_SWIM"/>
</dbReference>
<sequence>MQWAQIILDSLPSTGQWNDNHLHALAVVFSPSIAIAALNLLEREAVTRVDGPCGRNFYQVEDDRDFLTCFPSVPYCTCVGHREQQMVCQHILAVHLAIRTGRCNWSKWNQMDFLNHLAGC</sequence>
<proteinExistence type="predicted"/>
<keyword evidence="1" id="KW-0862">Zinc</keyword>
<dbReference type="GO" id="GO:0097196">
    <property type="term" value="C:Shu complex"/>
    <property type="evidence" value="ECO:0007669"/>
    <property type="project" value="TreeGrafter"/>
</dbReference>
<dbReference type="EMBL" id="KQ257463">
    <property type="protein sequence ID" value="KNC97673.1"/>
    <property type="molecule type" value="Genomic_DNA"/>
</dbReference>
<name>A0A0L0HAF9_SPIPD</name>
<dbReference type="GO" id="GO:0000724">
    <property type="term" value="P:double-strand break repair via homologous recombination"/>
    <property type="evidence" value="ECO:0007669"/>
    <property type="project" value="TreeGrafter"/>
</dbReference>
<evidence type="ECO:0000313" key="3">
    <source>
        <dbReference type="EMBL" id="KNC97673.1"/>
    </source>
</evidence>
<evidence type="ECO:0000313" key="4">
    <source>
        <dbReference type="Proteomes" id="UP000053201"/>
    </source>
</evidence>
<evidence type="ECO:0000259" key="2">
    <source>
        <dbReference type="PROSITE" id="PS50966"/>
    </source>
</evidence>
<dbReference type="OrthoDB" id="337581at2759"/>
<dbReference type="PANTHER" id="PTHR28498">
    <property type="entry name" value="ZINC FINGER SWIM DOMAIN-CONTAINING PROTEIN 7"/>
    <property type="match status" value="1"/>
</dbReference>
<keyword evidence="4" id="KW-1185">Reference proteome</keyword>
<organism evidence="3 4">
    <name type="scientific">Spizellomyces punctatus (strain DAOM BR117)</name>
    <dbReference type="NCBI Taxonomy" id="645134"/>
    <lineage>
        <taxon>Eukaryota</taxon>
        <taxon>Fungi</taxon>
        <taxon>Fungi incertae sedis</taxon>
        <taxon>Chytridiomycota</taxon>
        <taxon>Chytridiomycota incertae sedis</taxon>
        <taxon>Chytridiomycetes</taxon>
        <taxon>Spizellomycetales</taxon>
        <taxon>Spizellomycetaceae</taxon>
        <taxon>Spizellomyces</taxon>
    </lineage>
</organism>
<dbReference type="PANTHER" id="PTHR28498:SF1">
    <property type="entry name" value="ZINC FINGER SWIM DOMAIN-CONTAINING PROTEIN 7"/>
    <property type="match status" value="1"/>
</dbReference>
<keyword evidence="1" id="KW-0479">Metal-binding</keyword>
<accession>A0A0L0HAF9</accession>
<keyword evidence="1" id="KW-0863">Zinc-finger</keyword>
<feature type="domain" description="SWIM-type" evidence="2">
    <location>
        <begin position="58"/>
        <end position="99"/>
    </location>
</feature>
<dbReference type="GeneID" id="27692567"/>
<evidence type="ECO:0000256" key="1">
    <source>
        <dbReference type="PROSITE-ProRule" id="PRU00325"/>
    </source>
</evidence>
<dbReference type="VEuPathDB" id="FungiDB:SPPG_09442"/>
<protein>
    <recommendedName>
        <fullName evidence="2">SWIM-type domain-containing protein</fullName>
    </recommendedName>
</protein>
<dbReference type="InParanoid" id="A0A0L0HAF9"/>
<dbReference type="PROSITE" id="PS50966">
    <property type="entry name" value="ZF_SWIM"/>
    <property type="match status" value="1"/>
</dbReference>
<dbReference type="GO" id="GO:0008270">
    <property type="term" value="F:zinc ion binding"/>
    <property type="evidence" value="ECO:0007669"/>
    <property type="project" value="UniProtKB-KW"/>
</dbReference>
<dbReference type="AlphaFoldDB" id="A0A0L0HAF9"/>
<reference evidence="3 4" key="1">
    <citation type="submission" date="2009-08" db="EMBL/GenBank/DDBJ databases">
        <title>The Genome Sequence of Spizellomyces punctatus strain DAOM BR117.</title>
        <authorList>
            <consortium name="The Broad Institute Genome Sequencing Platform"/>
            <person name="Russ C."/>
            <person name="Cuomo C."/>
            <person name="Shea T."/>
            <person name="Young S.K."/>
            <person name="Zeng Q."/>
            <person name="Koehrsen M."/>
            <person name="Haas B."/>
            <person name="Borodovsky M."/>
            <person name="Guigo R."/>
            <person name="Alvarado L."/>
            <person name="Berlin A."/>
            <person name="Bochicchio J."/>
            <person name="Borenstein D."/>
            <person name="Chapman S."/>
            <person name="Chen Z."/>
            <person name="Engels R."/>
            <person name="Freedman E."/>
            <person name="Gellesch M."/>
            <person name="Goldberg J."/>
            <person name="Griggs A."/>
            <person name="Gujja S."/>
            <person name="Heiman D."/>
            <person name="Hepburn T."/>
            <person name="Howarth C."/>
            <person name="Jen D."/>
            <person name="Larson L."/>
            <person name="Lewis B."/>
            <person name="Mehta T."/>
            <person name="Park D."/>
            <person name="Pearson M."/>
            <person name="Roberts A."/>
            <person name="Saif S."/>
            <person name="Shenoy N."/>
            <person name="Sisk P."/>
            <person name="Stolte C."/>
            <person name="Sykes S."/>
            <person name="Thomson T."/>
            <person name="Walk T."/>
            <person name="White J."/>
            <person name="Yandava C."/>
            <person name="Burger G."/>
            <person name="Gray M.W."/>
            <person name="Holland P.W.H."/>
            <person name="King N."/>
            <person name="Lang F.B.F."/>
            <person name="Roger A.J."/>
            <person name="Ruiz-Trillo I."/>
            <person name="Lander E."/>
            <person name="Nusbaum C."/>
        </authorList>
    </citation>
    <scope>NUCLEOTIDE SEQUENCE [LARGE SCALE GENOMIC DNA]</scope>
    <source>
        <strain evidence="3 4">DAOM BR117</strain>
    </source>
</reference>
<dbReference type="Proteomes" id="UP000053201">
    <property type="component" value="Unassembled WGS sequence"/>
</dbReference>
<gene>
    <name evidence="3" type="ORF">SPPG_09442</name>
</gene>
<dbReference type="RefSeq" id="XP_016605713.1">
    <property type="nucleotide sequence ID" value="XM_016757608.1"/>
</dbReference>